<dbReference type="Proteomes" id="UP000053789">
    <property type="component" value="Unassembled WGS sequence"/>
</dbReference>
<feature type="transmembrane region" description="Helical" evidence="6">
    <location>
        <begin position="72"/>
        <end position="96"/>
    </location>
</feature>
<dbReference type="GO" id="GO:0016020">
    <property type="term" value="C:membrane"/>
    <property type="evidence" value="ECO:0007669"/>
    <property type="project" value="UniProtKB-SubCell"/>
</dbReference>
<accession>A0A0D2H1X4</accession>
<keyword evidence="2" id="KW-0813">Transport</keyword>
<dbReference type="EMBL" id="KN847005">
    <property type="protein sequence ID" value="KIW87288.1"/>
    <property type="molecule type" value="Genomic_DNA"/>
</dbReference>
<dbReference type="GO" id="GO:0022857">
    <property type="term" value="F:transmembrane transporter activity"/>
    <property type="evidence" value="ECO:0007669"/>
    <property type="project" value="TreeGrafter"/>
</dbReference>
<dbReference type="RefSeq" id="XP_016613957.1">
    <property type="nucleotide sequence ID" value="XM_016769898.1"/>
</dbReference>
<dbReference type="HOGENOM" id="CLU_1170535_0_0_1"/>
<dbReference type="Gene3D" id="1.20.1250.20">
    <property type="entry name" value="MFS general substrate transporter like domains"/>
    <property type="match status" value="1"/>
</dbReference>
<dbReference type="VEuPathDB" id="FungiDB:Z519_12191"/>
<dbReference type="PANTHER" id="PTHR43791:SF49">
    <property type="entry name" value="TRANSPORTER, PUTATIVE (AFU_ORTHOLOGUE AFUA_4G04250)-RELATED"/>
    <property type="match status" value="1"/>
</dbReference>
<protein>
    <recommendedName>
        <fullName evidence="9">Major facilitator superfamily (MFS) profile domain-containing protein</fullName>
    </recommendedName>
</protein>
<evidence type="ECO:0008006" key="9">
    <source>
        <dbReference type="Google" id="ProtNLM"/>
    </source>
</evidence>
<evidence type="ECO:0000256" key="6">
    <source>
        <dbReference type="SAM" id="Phobius"/>
    </source>
</evidence>
<evidence type="ECO:0000256" key="2">
    <source>
        <dbReference type="ARBA" id="ARBA00022448"/>
    </source>
</evidence>
<dbReference type="AlphaFoldDB" id="A0A0D2H1X4"/>
<comment type="subcellular location">
    <subcellularLocation>
        <location evidence="1">Membrane</location>
        <topology evidence="1">Multi-pass membrane protein</topology>
    </subcellularLocation>
</comment>
<dbReference type="GeneID" id="27705119"/>
<keyword evidence="4 6" id="KW-1133">Transmembrane helix</keyword>
<gene>
    <name evidence="7" type="ORF">Z519_12191</name>
</gene>
<keyword evidence="5 6" id="KW-0472">Membrane</keyword>
<feature type="transmembrane region" description="Helical" evidence="6">
    <location>
        <begin position="103"/>
        <end position="123"/>
    </location>
</feature>
<evidence type="ECO:0000256" key="1">
    <source>
        <dbReference type="ARBA" id="ARBA00004141"/>
    </source>
</evidence>
<evidence type="ECO:0000256" key="5">
    <source>
        <dbReference type="ARBA" id="ARBA00023136"/>
    </source>
</evidence>
<evidence type="ECO:0000256" key="4">
    <source>
        <dbReference type="ARBA" id="ARBA00022989"/>
    </source>
</evidence>
<dbReference type="PANTHER" id="PTHR43791">
    <property type="entry name" value="PERMEASE-RELATED"/>
    <property type="match status" value="1"/>
</dbReference>
<evidence type="ECO:0000313" key="8">
    <source>
        <dbReference type="Proteomes" id="UP000053789"/>
    </source>
</evidence>
<keyword evidence="3 6" id="KW-0812">Transmembrane</keyword>
<feature type="transmembrane region" description="Helical" evidence="6">
    <location>
        <begin position="193"/>
        <end position="212"/>
    </location>
</feature>
<proteinExistence type="predicted"/>
<organism evidence="7 8">
    <name type="scientific">Cladophialophora bantiana (strain ATCC 10958 / CBS 173.52 / CDC B-1940 / NIH 8579)</name>
    <name type="common">Xylohypha bantiana</name>
    <dbReference type="NCBI Taxonomy" id="1442370"/>
    <lineage>
        <taxon>Eukaryota</taxon>
        <taxon>Fungi</taxon>
        <taxon>Dikarya</taxon>
        <taxon>Ascomycota</taxon>
        <taxon>Pezizomycotina</taxon>
        <taxon>Eurotiomycetes</taxon>
        <taxon>Chaetothyriomycetidae</taxon>
        <taxon>Chaetothyriales</taxon>
        <taxon>Herpotrichiellaceae</taxon>
        <taxon>Cladophialophora</taxon>
    </lineage>
</organism>
<feature type="transmembrane region" description="Helical" evidence="6">
    <location>
        <begin position="162"/>
        <end position="181"/>
    </location>
</feature>
<feature type="transmembrane region" description="Helical" evidence="6">
    <location>
        <begin position="129"/>
        <end position="150"/>
    </location>
</feature>
<keyword evidence="8" id="KW-1185">Reference proteome</keyword>
<reference evidence="7" key="1">
    <citation type="submission" date="2015-01" db="EMBL/GenBank/DDBJ databases">
        <title>The Genome Sequence of Cladophialophora bantiana CBS 173.52.</title>
        <authorList>
            <consortium name="The Broad Institute Genomics Platform"/>
            <person name="Cuomo C."/>
            <person name="de Hoog S."/>
            <person name="Gorbushina A."/>
            <person name="Stielow B."/>
            <person name="Teixiera M."/>
            <person name="Abouelleil A."/>
            <person name="Chapman S.B."/>
            <person name="Priest M."/>
            <person name="Young S.K."/>
            <person name="Wortman J."/>
            <person name="Nusbaum C."/>
            <person name="Birren B."/>
        </authorList>
    </citation>
    <scope>NUCLEOTIDE SEQUENCE [LARGE SCALE GENOMIC DNA]</scope>
    <source>
        <strain evidence="7">CBS 173.52</strain>
    </source>
</reference>
<evidence type="ECO:0000256" key="3">
    <source>
        <dbReference type="ARBA" id="ARBA00022692"/>
    </source>
</evidence>
<dbReference type="SUPFAM" id="SSF103473">
    <property type="entry name" value="MFS general substrate transporter"/>
    <property type="match status" value="1"/>
</dbReference>
<evidence type="ECO:0000313" key="7">
    <source>
        <dbReference type="EMBL" id="KIW87288.1"/>
    </source>
</evidence>
<sequence length="237" mass="26375">MVFFLPNYPSEVKWLSQDETTFSIDRIAEQRSGFMREPASRREILDTCVGFRMLTHYLAYGYRFGELTDSSIYFTKVVIVSSIVYFCTTIVVGLGYSSIQARLMTVVPLTLGYVVFLIFAWGVDHFNDRGWFITVASTISGISFVVINVLPVHQYSGRFARLIIACCGCFPNTAALTAWVICNVPSPRAMGLAAAMNNMTVGASSTVAVWIWKASEAERGYPTGNIICAVFILLPRH</sequence>
<dbReference type="InterPro" id="IPR036259">
    <property type="entry name" value="MFS_trans_sf"/>
</dbReference>
<dbReference type="OrthoDB" id="3639251at2759"/>
<name>A0A0D2H1X4_CLAB1</name>